<feature type="transmembrane region" description="Helical" evidence="1">
    <location>
        <begin position="109"/>
        <end position="128"/>
    </location>
</feature>
<dbReference type="EMBL" id="MPON01000001">
    <property type="protein sequence ID" value="OKA40847.1"/>
    <property type="molecule type" value="Genomic_DNA"/>
</dbReference>
<gene>
    <name evidence="2" type="ORF">BJR07_02740</name>
</gene>
<organism evidence="2 3">
    <name type="scientific">Bacillus cereus</name>
    <dbReference type="NCBI Taxonomy" id="1396"/>
    <lineage>
        <taxon>Bacteria</taxon>
        <taxon>Bacillati</taxon>
        <taxon>Bacillota</taxon>
        <taxon>Bacilli</taxon>
        <taxon>Bacillales</taxon>
        <taxon>Bacillaceae</taxon>
        <taxon>Bacillus</taxon>
        <taxon>Bacillus cereus group</taxon>
    </lineage>
</organism>
<evidence type="ECO:0000256" key="1">
    <source>
        <dbReference type="SAM" id="Phobius"/>
    </source>
</evidence>
<reference evidence="2 3" key="1">
    <citation type="submission" date="2016-11" db="EMBL/GenBank/DDBJ databases">
        <title>Identification of Bacillus cereus isolated from egg-white.</title>
        <authorList>
            <person name="Soni A."/>
            <person name="Oey I."/>
            <person name="Silcock P."/>
            <person name="Bremer P."/>
        </authorList>
    </citation>
    <scope>NUCLEOTIDE SEQUENCE [LARGE SCALE GENOMIC DNA]</scope>
    <source>
        <strain evidence="2 3">NZAS03</strain>
    </source>
</reference>
<dbReference type="Proteomes" id="UP000186535">
    <property type="component" value="Unassembled WGS sequence"/>
</dbReference>
<protein>
    <recommendedName>
        <fullName evidence="4">Signal peptidase II</fullName>
    </recommendedName>
</protein>
<keyword evidence="1" id="KW-0472">Membrane</keyword>
<name>A0A1C4D308_BACCE</name>
<proteinExistence type="predicted"/>
<evidence type="ECO:0000313" key="3">
    <source>
        <dbReference type="Proteomes" id="UP000186535"/>
    </source>
</evidence>
<comment type="caution">
    <text evidence="2">The sequence shown here is derived from an EMBL/GenBank/DDBJ whole genome shotgun (WGS) entry which is preliminary data.</text>
</comment>
<keyword evidence="1" id="KW-1133">Transmembrane helix</keyword>
<evidence type="ECO:0008006" key="4">
    <source>
        <dbReference type="Google" id="ProtNLM"/>
    </source>
</evidence>
<evidence type="ECO:0000313" key="2">
    <source>
        <dbReference type="EMBL" id="OKA40847.1"/>
    </source>
</evidence>
<sequence length="242" mass="28750">MANKGRHMKVKIWSVKVFILLFFTVSAITLSQGVVYVQDIVKGLFSSKTETISERNYDFTTVDAQFDEPERIIDEETGVVDTRTKIDRKIPLFVRKNSWTDVFSVLSNSWISVVFYVIIAVVILYAFYKLMRKKVTNSEIEQDKQSITKVNTDRTEKNKKVMYQFEQPLPKDTIRKTLVEWERTLPFHEQRRSYETMQQWLSRICRTRDVIPIYESVRYGEKTYTELDVEKTVRWIERDGKV</sequence>
<dbReference type="AlphaFoldDB" id="A0A1C4D308"/>
<accession>A0A1C4D308</accession>
<keyword evidence="1" id="KW-0812">Transmembrane</keyword>
<dbReference type="RefSeq" id="WP_073515485.1">
    <property type="nucleotide sequence ID" value="NZ_MPOM01000003.1"/>
</dbReference>